<evidence type="ECO:0000256" key="3">
    <source>
        <dbReference type="PROSITE-ProRule" id="PRU00354"/>
    </source>
</evidence>
<dbReference type="AlphaFoldDB" id="A0A058ZA01"/>
<evidence type="ECO:0000313" key="6">
    <source>
        <dbReference type="EMBL" id="KCV70362.1"/>
    </source>
</evidence>
<dbReference type="NCBIfam" id="TIGR00417">
    <property type="entry name" value="speE"/>
    <property type="match status" value="1"/>
</dbReference>
<dbReference type="EMBL" id="KB932204">
    <property type="protein sequence ID" value="KCV70362.1"/>
    <property type="molecule type" value="Genomic_DNA"/>
</dbReference>
<name>A0A058ZA01_FONAL</name>
<proteinExistence type="inferred from homology"/>
<dbReference type="NCBIfam" id="NF037959">
    <property type="entry name" value="MFS_SpdSyn"/>
    <property type="match status" value="1"/>
</dbReference>
<dbReference type="OMA" id="FLYHEMM"/>
<dbReference type="PANTHER" id="PTHR11558">
    <property type="entry name" value="SPERMIDINE/SPERMINE SYNTHASE"/>
    <property type="match status" value="1"/>
</dbReference>
<dbReference type="InterPro" id="IPR001045">
    <property type="entry name" value="Spermi_synthase"/>
</dbReference>
<dbReference type="GO" id="GO:0008295">
    <property type="term" value="P:spermidine biosynthetic process"/>
    <property type="evidence" value="ECO:0007669"/>
    <property type="project" value="TreeGrafter"/>
</dbReference>
<dbReference type="CDD" id="cd02440">
    <property type="entry name" value="AdoMet_MTases"/>
    <property type="match status" value="1"/>
</dbReference>
<sequence>MDSIHKGWFSERGELWPGQALSLEIEEVLHDVKSKYQHITIYQTKTWGRMMTIDGNIQVTERDEFSYQEMMAHVPMFLHPSPKRVLVIGGGDGGVLREIVKHPEVEQVTICEIDDVVIDTCKRFLPSLACGFDHPKVRVEIGDGFQFLRNHPNSFDVIVTDAPDPIGPGVSLFQRDFFALIHSALREGGVVCQQAESIWLDLPLIRDIVGYCAALFPAVNYGIVQIPTYPCGSIGLLVCSKTPGADVTVAARAPTPEQQALLRYYNHPVHAGAFAIPQFARVAVDEAIAHGRSVGTDGIKVAEEKSS</sequence>
<dbReference type="NCBIfam" id="NF002010">
    <property type="entry name" value="PRK00811.1"/>
    <property type="match status" value="1"/>
</dbReference>
<dbReference type="InterPro" id="IPR035246">
    <property type="entry name" value="Spermidine_synt_N"/>
</dbReference>
<evidence type="ECO:0000259" key="5">
    <source>
        <dbReference type="PROSITE" id="PS51006"/>
    </source>
</evidence>
<gene>
    <name evidence="6" type="ORF">H696_02690</name>
</gene>
<protein>
    <submittedName>
        <fullName evidence="6">Spermidine synthase</fullName>
    </submittedName>
</protein>
<dbReference type="Proteomes" id="UP000030693">
    <property type="component" value="Unassembled WGS sequence"/>
</dbReference>
<dbReference type="RefSeq" id="XP_009494878.1">
    <property type="nucleotide sequence ID" value="XM_009496603.1"/>
</dbReference>
<dbReference type="InterPro" id="IPR030374">
    <property type="entry name" value="PABS"/>
</dbReference>
<reference evidence="6" key="1">
    <citation type="submission" date="2013-04" db="EMBL/GenBank/DDBJ databases">
        <title>The Genome Sequence of Fonticula alba ATCC 38817.</title>
        <authorList>
            <consortium name="The Broad Institute Genomics Platform"/>
            <person name="Russ C."/>
            <person name="Cuomo C."/>
            <person name="Burger G."/>
            <person name="Gray M.W."/>
            <person name="Holland P.W.H."/>
            <person name="King N."/>
            <person name="Lang F.B.F."/>
            <person name="Roger A.J."/>
            <person name="Ruiz-Trillo I."/>
            <person name="Brown M."/>
            <person name="Walker B."/>
            <person name="Young S."/>
            <person name="Zeng Q."/>
            <person name="Gargeya S."/>
            <person name="Fitzgerald M."/>
            <person name="Haas B."/>
            <person name="Abouelleil A."/>
            <person name="Allen A.W."/>
            <person name="Alvarado L."/>
            <person name="Arachchi H.M."/>
            <person name="Berlin A.M."/>
            <person name="Chapman S.B."/>
            <person name="Gainer-Dewar J."/>
            <person name="Goldberg J."/>
            <person name="Griggs A."/>
            <person name="Gujja S."/>
            <person name="Hansen M."/>
            <person name="Howarth C."/>
            <person name="Imamovic A."/>
            <person name="Ireland A."/>
            <person name="Larimer J."/>
            <person name="McCowan C."/>
            <person name="Murphy C."/>
            <person name="Pearson M."/>
            <person name="Poon T.W."/>
            <person name="Priest M."/>
            <person name="Roberts A."/>
            <person name="Saif S."/>
            <person name="Shea T."/>
            <person name="Sisk P."/>
            <person name="Sykes S."/>
            <person name="Wortman J."/>
            <person name="Nusbaum C."/>
            <person name="Birren B."/>
        </authorList>
    </citation>
    <scope>NUCLEOTIDE SEQUENCE [LARGE SCALE GENOMIC DNA]</scope>
    <source>
        <strain evidence="6">ATCC 38817</strain>
    </source>
</reference>
<accession>A0A058ZA01</accession>
<dbReference type="Pfam" id="PF17284">
    <property type="entry name" value="Spermine_synt_N"/>
    <property type="match status" value="1"/>
</dbReference>
<dbReference type="GO" id="GO:0005829">
    <property type="term" value="C:cytosol"/>
    <property type="evidence" value="ECO:0007669"/>
    <property type="project" value="TreeGrafter"/>
</dbReference>
<comment type="similarity">
    <text evidence="1 4">Belongs to the spermidine/spermine synthase family.</text>
</comment>
<feature type="active site" description="Proton acceptor" evidence="3">
    <location>
        <position position="161"/>
    </location>
</feature>
<dbReference type="SUPFAM" id="SSF53335">
    <property type="entry name" value="S-adenosyl-L-methionine-dependent methyltransferases"/>
    <property type="match status" value="1"/>
</dbReference>
<evidence type="ECO:0000256" key="2">
    <source>
        <dbReference type="ARBA" id="ARBA00022679"/>
    </source>
</evidence>
<keyword evidence="3" id="KW-0620">Polyamine biosynthesis</keyword>
<dbReference type="PROSITE" id="PS51006">
    <property type="entry name" value="PABS_2"/>
    <property type="match status" value="1"/>
</dbReference>
<evidence type="ECO:0000256" key="1">
    <source>
        <dbReference type="ARBA" id="ARBA00007867"/>
    </source>
</evidence>
<dbReference type="eggNOG" id="KOG1562">
    <property type="taxonomic scope" value="Eukaryota"/>
</dbReference>
<dbReference type="PANTHER" id="PTHR11558:SF11">
    <property type="entry name" value="SPERMIDINE SYNTHASE"/>
    <property type="match status" value="1"/>
</dbReference>
<feature type="domain" description="PABS" evidence="5">
    <location>
        <begin position="6"/>
        <end position="241"/>
    </location>
</feature>
<dbReference type="OrthoDB" id="38125at2759"/>
<dbReference type="Gene3D" id="2.30.140.10">
    <property type="entry name" value="Spermidine synthase, tetramerisation domain"/>
    <property type="match status" value="1"/>
</dbReference>
<dbReference type="Gene3D" id="3.40.50.150">
    <property type="entry name" value="Vaccinia Virus protein VP39"/>
    <property type="match status" value="1"/>
</dbReference>
<dbReference type="STRING" id="691883.A0A058ZA01"/>
<dbReference type="FunFam" id="3.40.50.150:FF:000013">
    <property type="entry name" value="Spermidine synthase"/>
    <property type="match status" value="1"/>
</dbReference>
<keyword evidence="7" id="KW-1185">Reference proteome</keyword>
<dbReference type="GO" id="GO:0004766">
    <property type="term" value="F:spermidine synthase activity"/>
    <property type="evidence" value="ECO:0007669"/>
    <property type="project" value="TreeGrafter"/>
</dbReference>
<keyword evidence="2 3" id="KW-0808">Transferase</keyword>
<dbReference type="GeneID" id="20527415"/>
<dbReference type="Pfam" id="PF01564">
    <property type="entry name" value="Spermine_synth"/>
    <property type="match status" value="1"/>
</dbReference>
<evidence type="ECO:0000313" key="7">
    <source>
        <dbReference type="Proteomes" id="UP000030693"/>
    </source>
</evidence>
<evidence type="ECO:0000256" key="4">
    <source>
        <dbReference type="RuleBase" id="RU003836"/>
    </source>
</evidence>
<dbReference type="PROSITE" id="PS01330">
    <property type="entry name" value="PABS_1"/>
    <property type="match status" value="1"/>
</dbReference>
<dbReference type="InterPro" id="IPR037163">
    <property type="entry name" value="Spermidine_synt_N_sf"/>
</dbReference>
<dbReference type="HAMAP" id="MF_00198">
    <property type="entry name" value="Spermidine_synth"/>
    <property type="match status" value="1"/>
</dbReference>
<dbReference type="InterPro" id="IPR029063">
    <property type="entry name" value="SAM-dependent_MTases_sf"/>
</dbReference>
<organism evidence="6">
    <name type="scientific">Fonticula alba</name>
    <name type="common">Slime mold</name>
    <dbReference type="NCBI Taxonomy" id="691883"/>
    <lineage>
        <taxon>Eukaryota</taxon>
        <taxon>Rotosphaerida</taxon>
        <taxon>Fonticulaceae</taxon>
        <taxon>Fonticula</taxon>
    </lineage>
</organism>
<dbReference type="InterPro" id="IPR030373">
    <property type="entry name" value="PABS_CS"/>
</dbReference>